<proteinExistence type="predicted"/>
<dbReference type="InterPro" id="IPR035906">
    <property type="entry name" value="MetI-like_sf"/>
</dbReference>
<feature type="non-terminal residue" evidence="8">
    <location>
        <position position="85"/>
    </location>
</feature>
<keyword evidence="3" id="KW-1003">Cell membrane</keyword>
<dbReference type="InterPro" id="IPR051393">
    <property type="entry name" value="ABC_transporter_permease"/>
</dbReference>
<sequence>MIIFAPAVLAPVSVSLAWRKILEQDGVLNQILNISYPWLAKVHLAIWCVVSVNIWQWVGYNLIIFYAGLQGINKELLEAADIDGA</sequence>
<dbReference type="InterPro" id="IPR000515">
    <property type="entry name" value="MetI-like"/>
</dbReference>
<dbReference type="EMBL" id="BARS01021898">
    <property type="protein sequence ID" value="GAG08924.1"/>
    <property type="molecule type" value="Genomic_DNA"/>
</dbReference>
<dbReference type="Gene3D" id="1.10.3720.10">
    <property type="entry name" value="MetI-like"/>
    <property type="match status" value="1"/>
</dbReference>
<keyword evidence="6" id="KW-0472">Membrane</keyword>
<gene>
    <name evidence="8" type="ORF">S01H1_35092</name>
</gene>
<keyword evidence="5" id="KW-1133">Transmembrane helix</keyword>
<dbReference type="AlphaFoldDB" id="X0USV1"/>
<organism evidence="8">
    <name type="scientific">marine sediment metagenome</name>
    <dbReference type="NCBI Taxonomy" id="412755"/>
    <lineage>
        <taxon>unclassified sequences</taxon>
        <taxon>metagenomes</taxon>
        <taxon>ecological metagenomes</taxon>
    </lineage>
</organism>
<keyword evidence="4" id="KW-0812">Transmembrane</keyword>
<protein>
    <recommendedName>
        <fullName evidence="7">ABC transmembrane type-1 domain-containing protein</fullName>
    </recommendedName>
</protein>
<dbReference type="GO" id="GO:0005886">
    <property type="term" value="C:plasma membrane"/>
    <property type="evidence" value="ECO:0007669"/>
    <property type="project" value="UniProtKB-SubCell"/>
</dbReference>
<name>X0USV1_9ZZZZ</name>
<reference evidence="8" key="1">
    <citation type="journal article" date="2014" name="Front. Microbiol.">
        <title>High frequency of phylogenetically diverse reductive dehalogenase-homologous genes in deep subseafloor sedimentary metagenomes.</title>
        <authorList>
            <person name="Kawai M."/>
            <person name="Futagami T."/>
            <person name="Toyoda A."/>
            <person name="Takaki Y."/>
            <person name="Nishi S."/>
            <person name="Hori S."/>
            <person name="Arai W."/>
            <person name="Tsubouchi T."/>
            <person name="Morono Y."/>
            <person name="Uchiyama I."/>
            <person name="Ito T."/>
            <person name="Fujiyama A."/>
            <person name="Inagaki F."/>
            <person name="Takami H."/>
        </authorList>
    </citation>
    <scope>NUCLEOTIDE SEQUENCE</scope>
    <source>
        <strain evidence="8">Expedition CK06-06</strain>
    </source>
</reference>
<accession>X0USV1</accession>
<feature type="domain" description="ABC transmembrane type-1" evidence="7">
    <location>
        <begin position="1"/>
        <end position="85"/>
    </location>
</feature>
<dbReference type="PANTHER" id="PTHR30193">
    <property type="entry name" value="ABC TRANSPORTER PERMEASE PROTEIN"/>
    <property type="match status" value="1"/>
</dbReference>
<evidence type="ECO:0000256" key="6">
    <source>
        <dbReference type="ARBA" id="ARBA00023136"/>
    </source>
</evidence>
<dbReference type="GO" id="GO:0055085">
    <property type="term" value="P:transmembrane transport"/>
    <property type="evidence" value="ECO:0007669"/>
    <property type="project" value="InterPro"/>
</dbReference>
<dbReference type="PANTHER" id="PTHR30193:SF37">
    <property type="entry name" value="INNER MEMBRANE ABC TRANSPORTER PERMEASE PROTEIN YCJO"/>
    <property type="match status" value="1"/>
</dbReference>
<dbReference type="Pfam" id="PF00528">
    <property type="entry name" value="BPD_transp_1"/>
    <property type="match status" value="1"/>
</dbReference>
<dbReference type="SUPFAM" id="SSF161098">
    <property type="entry name" value="MetI-like"/>
    <property type="match status" value="1"/>
</dbReference>
<comment type="subcellular location">
    <subcellularLocation>
        <location evidence="1">Cell membrane</location>
        <topology evidence="1">Multi-pass membrane protein</topology>
    </subcellularLocation>
</comment>
<evidence type="ECO:0000256" key="2">
    <source>
        <dbReference type="ARBA" id="ARBA00022448"/>
    </source>
</evidence>
<evidence type="ECO:0000259" key="7">
    <source>
        <dbReference type="PROSITE" id="PS50928"/>
    </source>
</evidence>
<keyword evidence="2" id="KW-0813">Transport</keyword>
<dbReference type="PROSITE" id="PS50928">
    <property type="entry name" value="ABC_TM1"/>
    <property type="match status" value="1"/>
</dbReference>
<evidence type="ECO:0000256" key="3">
    <source>
        <dbReference type="ARBA" id="ARBA00022475"/>
    </source>
</evidence>
<evidence type="ECO:0000256" key="1">
    <source>
        <dbReference type="ARBA" id="ARBA00004651"/>
    </source>
</evidence>
<evidence type="ECO:0000256" key="4">
    <source>
        <dbReference type="ARBA" id="ARBA00022692"/>
    </source>
</evidence>
<evidence type="ECO:0000313" key="8">
    <source>
        <dbReference type="EMBL" id="GAG08924.1"/>
    </source>
</evidence>
<comment type="caution">
    <text evidence="8">The sequence shown here is derived from an EMBL/GenBank/DDBJ whole genome shotgun (WGS) entry which is preliminary data.</text>
</comment>
<evidence type="ECO:0000256" key="5">
    <source>
        <dbReference type="ARBA" id="ARBA00022989"/>
    </source>
</evidence>